<evidence type="ECO:0008006" key="3">
    <source>
        <dbReference type="Google" id="ProtNLM"/>
    </source>
</evidence>
<dbReference type="InterPro" id="IPR036691">
    <property type="entry name" value="Endo/exonu/phosph_ase_sf"/>
</dbReference>
<name>A0AAV0VAZ4_9STRA</name>
<gene>
    <name evidence="1" type="ORF">PDE001_LOCUS11333</name>
</gene>
<comment type="caution">
    <text evidence="1">The sequence shown here is derived from an EMBL/GenBank/DDBJ whole genome shotgun (WGS) entry which is preliminary data.</text>
</comment>
<organism evidence="1 2">
    <name type="scientific">Peronospora destructor</name>
    <dbReference type="NCBI Taxonomy" id="86335"/>
    <lineage>
        <taxon>Eukaryota</taxon>
        <taxon>Sar</taxon>
        <taxon>Stramenopiles</taxon>
        <taxon>Oomycota</taxon>
        <taxon>Peronosporomycetes</taxon>
        <taxon>Peronosporales</taxon>
        <taxon>Peronosporaceae</taxon>
        <taxon>Peronospora</taxon>
    </lineage>
</organism>
<dbReference type="Gene3D" id="3.60.10.10">
    <property type="entry name" value="Endonuclease/exonuclease/phosphatase"/>
    <property type="match status" value="1"/>
</dbReference>
<proteinExistence type="predicted"/>
<protein>
    <recommendedName>
        <fullName evidence="3">Endonuclease/exonuclease/phosphatase domain-containing protein</fullName>
    </recommendedName>
</protein>
<evidence type="ECO:0000313" key="1">
    <source>
        <dbReference type="EMBL" id="CAI5746332.1"/>
    </source>
</evidence>
<sequence length="266" mass="30052">MDDCDWNPQISGFANGIGAKAEGFGAIMLAVIVGSLLDDIAKGHVVEEEDWDEEEKGKFKMSTLPFPASCATSIFVSLPLSGTYTFTFTWYTVRFTPWIVLVCSALPRHLDDSSVYLVLGDLNMTMDPNSDQATPGATFHDSGRAELFDWMISLGLIDFWRLKHPDVREFTGPKSKNRIDYYLTSIDFYDTFFRSSRHLLGSTFGRADHVPMEFSTSSDDTPSGDSLPFKCPPWLLKRDTIQDHLRHNLHVWQHLSIQSKPRVFVG</sequence>
<evidence type="ECO:0000313" key="2">
    <source>
        <dbReference type="Proteomes" id="UP001162029"/>
    </source>
</evidence>
<accession>A0AAV0VAZ4</accession>
<dbReference type="EMBL" id="CANTFM010002444">
    <property type="protein sequence ID" value="CAI5746332.1"/>
    <property type="molecule type" value="Genomic_DNA"/>
</dbReference>
<dbReference type="AlphaFoldDB" id="A0AAV0VAZ4"/>
<dbReference type="SUPFAM" id="SSF56219">
    <property type="entry name" value="DNase I-like"/>
    <property type="match status" value="1"/>
</dbReference>
<dbReference type="Proteomes" id="UP001162029">
    <property type="component" value="Unassembled WGS sequence"/>
</dbReference>
<reference evidence="1" key="1">
    <citation type="submission" date="2022-12" db="EMBL/GenBank/DDBJ databases">
        <authorList>
            <person name="Webb A."/>
        </authorList>
    </citation>
    <scope>NUCLEOTIDE SEQUENCE</scope>
    <source>
        <strain evidence="1">Pd1</strain>
    </source>
</reference>
<keyword evidence="2" id="KW-1185">Reference proteome</keyword>